<dbReference type="InterPro" id="IPR005821">
    <property type="entry name" value="Ion_trans_dom"/>
</dbReference>
<dbReference type="PANTHER" id="PTHR46141">
    <property type="entry name" value="SODIUM LEAK CHANNEL NON-SELECTIVE PROTEIN"/>
    <property type="match status" value="1"/>
</dbReference>
<evidence type="ECO:0000256" key="5">
    <source>
        <dbReference type="SAM" id="MobiDB-lite"/>
    </source>
</evidence>
<comment type="caution">
    <text evidence="8">The sequence shown here is derived from an EMBL/GenBank/DDBJ whole genome shotgun (WGS) entry which is preliminary data.</text>
</comment>
<accession>A0ABD6EPS0</accession>
<evidence type="ECO:0000256" key="3">
    <source>
        <dbReference type="ARBA" id="ARBA00022989"/>
    </source>
</evidence>
<organism evidence="8 9">
    <name type="scientific">Gnathostoma spinigerum</name>
    <dbReference type="NCBI Taxonomy" id="75299"/>
    <lineage>
        <taxon>Eukaryota</taxon>
        <taxon>Metazoa</taxon>
        <taxon>Ecdysozoa</taxon>
        <taxon>Nematoda</taxon>
        <taxon>Chromadorea</taxon>
        <taxon>Rhabditida</taxon>
        <taxon>Spirurina</taxon>
        <taxon>Gnathostomatomorpha</taxon>
        <taxon>Gnathostomatoidea</taxon>
        <taxon>Gnathostomatidae</taxon>
        <taxon>Gnathostoma</taxon>
    </lineage>
</organism>
<evidence type="ECO:0000313" key="9">
    <source>
        <dbReference type="Proteomes" id="UP001608902"/>
    </source>
</evidence>
<dbReference type="EMBL" id="JBGFUD010008202">
    <property type="protein sequence ID" value="MFH4981953.1"/>
    <property type="molecule type" value="Genomic_DNA"/>
</dbReference>
<dbReference type="AlphaFoldDB" id="A0ABD6EPS0"/>
<dbReference type="InterPro" id="IPR027359">
    <property type="entry name" value="Volt_channel_dom_sf"/>
</dbReference>
<reference evidence="8 9" key="1">
    <citation type="submission" date="2024-08" db="EMBL/GenBank/DDBJ databases">
        <title>Gnathostoma spinigerum genome.</title>
        <authorList>
            <person name="Gonzalez-Bertolin B."/>
            <person name="Monzon S."/>
            <person name="Zaballos A."/>
            <person name="Jimenez P."/>
            <person name="Dekumyoy P."/>
            <person name="Varona S."/>
            <person name="Cuesta I."/>
            <person name="Sumanam S."/>
            <person name="Adisakwattana P."/>
            <person name="Gasser R.B."/>
            <person name="Hernandez-Gonzalez A."/>
            <person name="Young N.D."/>
            <person name="Perteguer M.J."/>
        </authorList>
    </citation>
    <scope>NUCLEOTIDE SEQUENCE [LARGE SCALE GENOMIC DNA]</scope>
    <source>
        <strain evidence="8">AL3</strain>
        <tissue evidence="8">Liver</tissue>
    </source>
</reference>
<dbReference type="SUPFAM" id="SSF81324">
    <property type="entry name" value="Voltage-gated potassium channels"/>
    <property type="match status" value="1"/>
</dbReference>
<dbReference type="Pfam" id="PF00520">
    <property type="entry name" value="Ion_trans"/>
    <property type="match status" value="1"/>
</dbReference>
<feature type="transmembrane region" description="Helical" evidence="6">
    <location>
        <begin position="130"/>
        <end position="152"/>
    </location>
</feature>
<sequence length="290" mass="32941">MLTRRKSSISGQQSSLPAVANSTKGRESVALLAEMLSLDSNAVKQRPSEIIQNSVFDGILKFAFLVSMVSVCLHTPHTFSFFPPLHYIVFTADSLVTILLFVEASIKIATNGLIVGERSYLRDRWCQFDFFLLILHISSVGLHAFELFTIWFPHFGIKYRNWYCVIRSPRPFIMVRFIRSVVRFKLPKNRIQQIIKRSSQQIQNVTIFFMFFMAFYAIMGVQLFGRMDYHCVLPGTDPSNVTIADLAIPDTMCSLEGGGGYECPPNMECMKLDMSAHTEGFYGMFNDFGG</sequence>
<feature type="transmembrane region" description="Helical" evidence="6">
    <location>
        <begin position="85"/>
        <end position="109"/>
    </location>
</feature>
<feature type="compositionally biased region" description="Polar residues" evidence="5">
    <location>
        <begin position="8"/>
        <end position="21"/>
    </location>
</feature>
<evidence type="ECO:0000256" key="6">
    <source>
        <dbReference type="SAM" id="Phobius"/>
    </source>
</evidence>
<proteinExistence type="predicted"/>
<evidence type="ECO:0000259" key="7">
    <source>
        <dbReference type="Pfam" id="PF00520"/>
    </source>
</evidence>
<protein>
    <recommendedName>
        <fullName evidence="7">Ion transport domain-containing protein</fullName>
    </recommendedName>
</protein>
<keyword evidence="2 6" id="KW-0812">Transmembrane</keyword>
<evidence type="ECO:0000256" key="1">
    <source>
        <dbReference type="ARBA" id="ARBA00004141"/>
    </source>
</evidence>
<dbReference type="GO" id="GO:0016020">
    <property type="term" value="C:membrane"/>
    <property type="evidence" value="ECO:0007669"/>
    <property type="project" value="UniProtKB-SubCell"/>
</dbReference>
<keyword evidence="9" id="KW-1185">Reference proteome</keyword>
<feature type="transmembrane region" description="Helical" evidence="6">
    <location>
        <begin position="205"/>
        <end position="224"/>
    </location>
</feature>
<dbReference type="Proteomes" id="UP001608902">
    <property type="component" value="Unassembled WGS sequence"/>
</dbReference>
<dbReference type="PANTHER" id="PTHR46141:SF1">
    <property type="entry name" value="SODIUM LEAK CHANNEL NALCN"/>
    <property type="match status" value="1"/>
</dbReference>
<comment type="subcellular location">
    <subcellularLocation>
        <location evidence="1">Membrane</location>
        <topology evidence="1">Multi-pass membrane protein</topology>
    </subcellularLocation>
</comment>
<evidence type="ECO:0000313" key="8">
    <source>
        <dbReference type="EMBL" id="MFH4981953.1"/>
    </source>
</evidence>
<name>A0ABD6EPS0_9BILA</name>
<dbReference type="Gene3D" id="1.10.287.70">
    <property type="match status" value="1"/>
</dbReference>
<keyword evidence="3 6" id="KW-1133">Transmembrane helix</keyword>
<evidence type="ECO:0000256" key="2">
    <source>
        <dbReference type="ARBA" id="ARBA00022692"/>
    </source>
</evidence>
<dbReference type="InterPro" id="IPR028823">
    <property type="entry name" value="NALCN"/>
</dbReference>
<gene>
    <name evidence="8" type="ORF">AB6A40_008662</name>
</gene>
<feature type="domain" description="Ion transport" evidence="7">
    <location>
        <begin position="54"/>
        <end position="228"/>
    </location>
</feature>
<feature type="transmembrane region" description="Helical" evidence="6">
    <location>
        <begin position="59"/>
        <end position="79"/>
    </location>
</feature>
<evidence type="ECO:0000256" key="4">
    <source>
        <dbReference type="ARBA" id="ARBA00023136"/>
    </source>
</evidence>
<feature type="region of interest" description="Disordered" evidence="5">
    <location>
        <begin position="1"/>
        <end position="21"/>
    </location>
</feature>
<dbReference type="Gene3D" id="1.20.120.350">
    <property type="entry name" value="Voltage-gated potassium channels. Chain C"/>
    <property type="match status" value="1"/>
</dbReference>
<keyword evidence="4 6" id="KW-0472">Membrane</keyword>